<gene>
    <name evidence="1" type="ORF">S03H2_24090</name>
</gene>
<dbReference type="AlphaFoldDB" id="X1G0L4"/>
<name>X1G0L4_9ZZZZ</name>
<reference evidence="1" key="1">
    <citation type="journal article" date="2014" name="Front. Microbiol.">
        <title>High frequency of phylogenetically diverse reductive dehalogenase-homologous genes in deep subseafloor sedimentary metagenomes.</title>
        <authorList>
            <person name="Kawai M."/>
            <person name="Futagami T."/>
            <person name="Toyoda A."/>
            <person name="Takaki Y."/>
            <person name="Nishi S."/>
            <person name="Hori S."/>
            <person name="Arai W."/>
            <person name="Tsubouchi T."/>
            <person name="Morono Y."/>
            <person name="Uchiyama I."/>
            <person name="Ito T."/>
            <person name="Fujiyama A."/>
            <person name="Inagaki F."/>
            <person name="Takami H."/>
        </authorList>
    </citation>
    <scope>NUCLEOTIDE SEQUENCE</scope>
    <source>
        <strain evidence="1">Expedition CK06-06</strain>
    </source>
</reference>
<proteinExistence type="predicted"/>
<dbReference type="Pfam" id="PF13424">
    <property type="entry name" value="TPR_12"/>
    <property type="match status" value="1"/>
</dbReference>
<dbReference type="SUPFAM" id="SSF48452">
    <property type="entry name" value="TPR-like"/>
    <property type="match status" value="1"/>
</dbReference>
<dbReference type="EMBL" id="BARU01013289">
    <property type="protein sequence ID" value="GAH35129.1"/>
    <property type="molecule type" value="Genomic_DNA"/>
</dbReference>
<accession>X1G0L4</accession>
<feature type="non-terminal residue" evidence="1">
    <location>
        <position position="1"/>
    </location>
</feature>
<sequence>DVLNQMGFVYSKLGDFKTAIEKYTEVVQIMKEENDLSGLAGAYNNIGITLQSSGRIEKASSSKPFLM</sequence>
<organism evidence="1">
    <name type="scientific">marine sediment metagenome</name>
    <dbReference type="NCBI Taxonomy" id="412755"/>
    <lineage>
        <taxon>unclassified sequences</taxon>
        <taxon>metagenomes</taxon>
        <taxon>ecological metagenomes</taxon>
    </lineage>
</organism>
<dbReference type="Gene3D" id="1.25.40.10">
    <property type="entry name" value="Tetratricopeptide repeat domain"/>
    <property type="match status" value="1"/>
</dbReference>
<comment type="caution">
    <text evidence="1">The sequence shown here is derived from an EMBL/GenBank/DDBJ whole genome shotgun (WGS) entry which is preliminary data.</text>
</comment>
<evidence type="ECO:0000313" key="1">
    <source>
        <dbReference type="EMBL" id="GAH35129.1"/>
    </source>
</evidence>
<dbReference type="InterPro" id="IPR011990">
    <property type="entry name" value="TPR-like_helical_dom_sf"/>
</dbReference>
<protein>
    <submittedName>
        <fullName evidence="1">Uncharacterized protein</fullName>
    </submittedName>
</protein>